<evidence type="ECO:0000313" key="2">
    <source>
        <dbReference type="Proteomes" id="UP000692954"/>
    </source>
</evidence>
<dbReference type="EMBL" id="CAJJDN010000015">
    <property type="protein sequence ID" value="CAD8061098.1"/>
    <property type="molecule type" value="Genomic_DNA"/>
</dbReference>
<name>A0A8S1L0B6_9CILI</name>
<accession>A0A8S1L0B6</accession>
<sequence length="217" mass="25425">MGNICQQSNQIINQKEKVIRLTCNPNKQGPNKQILHRSIKNLSQNLDTFEEDFYKNEFFFDFSNDNKAKSCLNNNDQNMIIMNEVEEKNIIQFPSFEYLSVSQIQYKTNVVPIKEDPLNFAFIKEKKKKDVKFLKNFKKPVPEKNHLKSILKQKKSNCSSFSSFSDRYSKYSVSFNILPSNNSKSARSLSPIIYTTNNIKSEIKPQSMIFMQQFPYI</sequence>
<reference evidence="1" key="1">
    <citation type="submission" date="2021-01" db="EMBL/GenBank/DDBJ databases">
        <authorList>
            <consortium name="Genoscope - CEA"/>
            <person name="William W."/>
        </authorList>
    </citation>
    <scope>NUCLEOTIDE SEQUENCE</scope>
</reference>
<dbReference type="OrthoDB" id="307848at2759"/>
<dbReference type="Proteomes" id="UP000692954">
    <property type="component" value="Unassembled WGS sequence"/>
</dbReference>
<proteinExistence type="predicted"/>
<keyword evidence="2" id="KW-1185">Reference proteome</keyword>
<gene>
    <name evidence="1" type="ORF">PSON_ATCC_30995.1.T0150129</name>
</gene>
<organism evidence="1 2">
    <name type="scientific">Paramecium sonneborni</name>
    <dbReference type="NCBI Taxonomy" id="65129"/>
    <lineage>
        <taxon>Eukaryota</taxon>
        <taxon>Sar</taxon>
        <taxon>Alveolata</taxon>
        <taxon>Ciliophora</taxon>
        <taxon>Intramacronucleata</taxon>
        <taxon>Oligohymenophorea</taxon>
        <taxon>Peniculida</taxon>
        <taxon>Parameciidae</taxon>
        <taxon>Paramecium</taxon>
    </lineage>
</organism>
<comment type="caution">
    <text evidence="1">The sequence shown here is derived from an EMBL/GenBank/DDBJ whole genome shotgun (WGS) entry which is preliminary data.</text>
</comment>
<evidence type="ECO:0000313" key="1">
    <source>
        <dbReference type="EMBL" id="CAD8061098.1"/>
    </source>
</evidence>
<protein>
    <submittedName>
        <fullName evidence="1">Uncharacterized protein</fullName>
    </submittedName>
</protein>
<dbReference type="AlphaFoldDB" id="A0A8S1L0B6"/>